<keyword evidence="8" id="KW-1185">Reference proteome</keyword>
<evidence type="ECO:0000256" key="2">
    <source>
        <dbReference type="ARBA" id="ARBA00022771"/>
    </source>
</evidence>
<protein>
    <submittedName>
        <fullName evidence="7">Zf-AN1 type zinc finger protein</fullName>
    </submittedName>
</protein>
<evidence type="ECO:0000313" key="7">
    <source>
        <dbReference type="EMBL" id="EPX75340.1"/>
    </source>
</evidence>
<dbReference type="AlphaFoldDB" id="S9RB21"/>
<dbReference type="SMART" id="SM00154">
    <property type="entry name" value="ZnF_AN1"/>
    <property type="match status" value="1"/>
</dbReference>
<dbReference type="Pfam" id="PF01428">
    <property type="entry name" value="zf-AN1"/>
    <property type="match status" value="1"/>
</dbReference>
<evidence type="ECO:0000256" key="3">
    <source>
        <dbReference type="ARBA" id="ARBA00022833"/>
    </source>
</evidence>
<feature type="compositionally biased region" description="Polar residues" evidence="5">
    <location>
        <begin position="123"/>
        <end position="134"/>
    </location>
</feature>
<evidence type="ECO:0000259" key="6">
    <source>
        <dbReference type="PROSITE" id="PS51039"/>
    </source>
</evidence>
<dbReference type="VEuPathDB" id="FungiDB:SOCG_04582"/>
<dbReference type="OrthoDB" id="428577at2759"/>
<keyword evidence="2 4" id="KW-0863">Zinc-finger</keyword>
<dbReference type="GO" id="GO:0008270">
    <property type="term" value="F:zinc ion binding"/>
    <property type="evidence" value="ECO:0007669"/>
    <property type="project" value="UniProtKB-KW"/>
</dbReference>
<evidence type="ECO:0000313" key="8">
    <source>
        <dbReference type="Proteomes" id="UP000016088"/>
    </source>
</evidence>
<dbReference type="EMBL" id="KE503206">
    <property type="protein sequence ID" value="EPX75340.1"/>
    <property type="molecule type" value="Genomic_DNA"/>
</dbReference>
<feature type="domain" description="AN1-type" evidence="6">
    <location>
        <begin position="135"/>
        <end position="184"/>
    </location>
</feature>
<proteinExistence type="predicted"/>
<reference evidence="7 8" key="1">
    <citation type="journal article" date="2011" name="Science">
        <title>Comparative functional genomics of the fission yeasts.</title>
        <authorList>
            <person name="Rhind N."/>
            <person name="Chen Z."/>
            <person name="Yassour M."/>
            <person name="Thompson D.A."/>
            <person name="Haas B.J."/>
            <person name="Habib N."/>
            <person name="Wapinski I."/>
            <person name="Roy S."/>
            <person name="Lin M.F."/>
            <person name="Heiman D.I."/>
            <person name="Young S.K."/>
            <person name="Furuya K."/>
            <person name="Guo Y."/>
            <person name="Pidoux A."/>
            <person name="Chen H.M."/>
            <person name="Robbertse B."/>
            <person name="Goldberg J.M."/>
            <person name="Aoki K."/>
            <person name="Bayne E.H."/>
            <person name="Berlin A.M."/>
            <person name="Desjardins C.A."/>
            <person name="Dobbs E."/>
            <person name="Dukaj L."/>
            <person name="Fan L."/>
            <person name="FitzGerald M.G."/>
            <person name="French C."/>
            <person name="Gujja S."/>
            <person name="Hansen K."/>
            <person name="Keifenheim D."/>
            <person name="Levin J.Z."/>
            <person name="Mosher R.A."/>
            <person name="Mueller C.A."/>
            <person name="Pfiffner J."/>
            <person name="Priest M."/>
            <person name="Russ C."/>
            <person name="Smialowska A."/>
            <person name="Swoboda P."/>
            <person name="Sykes S.M."/>
            <person name="Vaughn M."/>
            <person name="Vengrova S."/>
            <person name="Yoder R."/>
            <person name="Zeng Q."/>
            <person name="Allshire R."/>
            <person name="Baulcombe D."/>
            <person name="Birren B.W."/>
            <person name="Brown W."/>
            <person name="Ekwall K."/>
            <person name="Kellis M."/>
            <person name="Leatherwood J."/>
            <person name="Levin H."/>
            <person name="Margalit H."/>
            <person name="Martienssen R."/>
            <person name="Nieduszynski C.A."/>
            <person name="Spatafora J.W."/>
            <person name="Friedman N."/>
            <person name="Dalgaard J.Z."/>
            <person name="Baumann P."/>
            <person name="Niki H."/>
            <person name="Regev A."/>
            <person name="Nusbaum C."/>
        </authorList>
    </citation>
    <scope>NUCLEOTIDE SEQUENCE [LARGE SCALE GENOMIC DNA]</scope>
    <source>
        <strain evidence="8">yFS286</strain>
    </source>
</reference>
<sequence>MLLQIISGRISYTIDIHPDTIIGEIFDLLSRQGVLPDNAKLFYRFYYHGTRLNMALTCKSYGILQDSIIYFSPLSSSPLDHSVFDDSSPLSFYLTVEPMHPSEFSSSLSKSNYKATIPPLPSSEKNSAKPSASSHPFKKRCSHPTCTKMTLRLAGHCIHCDLAYCAAHRLMEDHNCNALKNLRKEEHERNRLKLEKEHCDGLISKV</sequence>
<evidence type="ECO:0000256" key="5">
    <source>
        <dbReference type="SAM" id="MobiDB-lite"/>
    </source>
</evidence>
<dbReference type="PROSITE" id="PS51039">
    <property type="entry name" value="ZF_AN1"/>
    <property type="match status" value="1"/>
</dbReference>
<organism evidence="7 8">
    <name type="scientific">Schizosaccharomyces octosporus (strain yFS286)</name>
    <name type="common">Fission yeast</name>
    <name type="synonym">Octosporomyces octosporus</name>
    <dbReference type="NCBI Taxonomy" id="483514"/>
    <lineage>
        <taxon>Eukaryota</taxon>
        <taxon>Fungi</taxon>
        <taxon>Dikarya</taxon>
        <taxon>Ascomycota</taxon>
        <taxon>Taphrinomycotina</taxon>
        <taxon>Schizosaccharomycetes</taxon>
        <taxon>Schizosaccharomycetales</taxon>
        <taxon>Schizosaccharomycetaceae</taxon>
        <taxon>Schizosaccharomyces</taxon>
    </lineage>
</organism>
<feature type="region of interest" description="Disordered" evidence="5">
    <location>
        <begin position="119"/>
        <end position="141"/>
    </location>
</feature>
<evidence type="ECO:0000256" key="1">
    <source>
        <dbReference type="ARBA" id="ARBA00022723"/>
    </source>
</evidence>
<dbReference type="SUPFAM" id="SSF118310">
    <property type="entry name" value="AN1-like Zinc finger"/>
    <property type="match status" value="1"/>
</dbReference>
<accession>S9RB21</accession>
<dbReference type="InterPro" id="IPR000058">
    <property type="entry name" value="Znf_AN1"/>
</dbReference>
<keyword evidence="3" id="KW-0862">Zinc</keyword>
<dbReference type="Proteomes" id="UP000016088">
    <property type="component" value="Unassembled WGS sequence"/>
</dbReference>
<dbReference type="RefSeq" id="XP_013017782.1">
    <property type="nucleotide sequence ID" value="XM_013162328.1"/>
</dbReference>
<dbReference type="HOGENOM" id="CLU_1283926_0_0_1"/>
<keyword evidence="1" id="KW-0479">Metal-binding</keyword>
<name>S9RB21_SCHOY</name>
<dbReference type="OMA" id="LMEDHDC"/>
<evidence type="ECO:0000256" key="4">
    <source>
        <dbReference type="PROSITE-ProRule" id="PRU00449"/>
    </source>
</evidence>
<dbReference type="Gene3D" id="4.10.1110.10">
    <property type="entry name" value="AN1-like Zinc finger"/>
    <property type="match status" value="1"/>
</dbReference>
<dbReference type="InterPro" id="IPR035896">
    <property type="entry name" value="AN1-like_Znf"/>
</dbReference>
<dbReference type="GeneID" id="25033544"/>
<gene>
    <name evidence="7" type="ORF">SOCG_04582</name>
</gene>